<gene>
    <name evidence="1" type="ORF">WKI68_29865</name>
</gene>
<sequence>MTTNPTTGEKEVREVSGTIVTEDDKDFVELTVTTTTGEKSLVSTVTHPFWVEGEQDFVNAGDLQPGMLLRTPEGVTAPVSHLRFFEERQRTHDLTIEGIHAFYVLIGDTPVLVHNQGGELAEGEIYLWRAVQGRERDDIRKNRVFKSTQGIKYFAFSEHGAAEYARRAHKAFPKEGSYTMVRTKIMLSDLPESARMAYTTDVVGGGAAVQDDVLSKMSRPQLMPSMSC</sequence>
<evidence type="ECO:0000313" key="1">
    <source>
        <dbReference type="EMBL" id="MEJ8644387.1"/>
    </source>
</evidence>
<evidence type="ECO:0000313" key="2">
    <source>
        <dbReference type="Proteomes" id="UP001382904"/>
    </source>
</evidence>
<dbReference type="Pfam" id="PF07591">
    <property type="entry name" value="PT-HINT"/>
    <property type="match status" value="1"/>
</dbReference>
<proteinExistence type="predicted"/>
<dbReference type="SUPFAM" id="SSF51294">
    <property type="entry name" value="Hedgehog/intein (Hint) domain"/>
    <property type="match status" value="1"/>
</dbReference>
<keyword evidence="2" id="KW-1185">Reference proteome</keyword>
<organism evidence="1 2">
    <name type="scientific">Streptomyces caledonius</name>
    <dbReference type="NCBI Taxonomy" id="3134107"/>
    <lineage>
        <taxon>Bacteria</taxon>
        <taxon>Bacillati</taxon>
        <taxon>Actinomycetota</taxon>
        <taxon>Actinomycetes</taxon>
        <taxon>Kitasatosporales</taxon>
        <taxon>Streptomycetaceae</taxon>
        <taxon>Streptomyces</taxon>
    </lineage>
</organism>
<dbReference type="Gene3D" id="2.170.16.10">
    <property type="entry name" value="Hedgehog/Intein (Hint) domain"/>
    <property type="match status" value="1"/>
</dbReference>
<accession>A0ABU8U923</accession>
<dbReference type="InterPro" id="IPR036844">
    <property type="entry name" value="Hint_dom_sf"/>
</dbReference>
<dbReference type="Proteomes" id="UP001382904">
    <property type="component" value="Unassembled WGS sequence"/>
</dbReference>
<protein>
    <submittedName>
        <fullName evidence="1">Polymorphic toxin-type HINT domain-containing protein</fullName>
    </submittedName>
</protein>
<comment type="caution">
    <text evidence="1">The sequence shown here is derived from an EMBL/GenBank/DDBJ whole genome shotgun (WGS) entry which is preliminary data.</text>
</comment>
<name>A0ABU8U923_9ACTN</name>
<reference evidence="1 2" key="1">
    <citation type="submission" date="2024-03" db="EMBL/GenBank/DDBJ databases">
        <title>Novel Streptomyces species of biotechnological and ecological value are a feature of Machair soil.</title>
        <authorList>
            <person name="Prole J.R."/>
            <person name="Goodfellow M."/>
            <person name="Allenby N."/>
            <person name="Ward A.C."/>
        </authorList>
    </citation>
    <scope>NUCLEOTIDE SEQUENCE [LARGE SCALE GENOMIC DNA]</scope>
    <source>
        <strain evidence="1 2">MS1.HAVA.3</strain>
    </source>
</reference>
<dbReference type="EMBL" id="JBBKAM010000002">
    <property type="protein sequence ID" value="MEJ8644387.1"/>
    <property type="molecule type" value="Genomic_DNA"/>
</dbReference>